<evidence type="ECO:0000313" key="3">
    <source>
        <dbReference type="Proteomes" id="UP000248857"/>
    </source>
</evidence>
<comment type="caution">
    <text evidence="2">The sequence shown here is derived from an EMBL/GenBank/DDBJ whole genome shotgun (WGS) entry which is preliminary data.</text>
</comment>
<dbReference type="AlphaFoldDB" id="A0A2W1JBJ9"/>
<proteinExistence type="predicted"/>
<feature type="domain" description="Beta-lactamase class A catalytic" evidence="1">
    <location>
        <begin position="11"/>
        <end position="221"/>
    </location>
</feature>
<dbReference type="EC" id="3.5.2.6" evidence="2"/>
<dbReference type="InterPro" id="IPR018247">
    <property type="entry name" value="EF_Hand_1_Ca_BS"/>
</dbReference>
<evidence type="ECO:0000313" key="2">
    <source>
        <dbReference type="EMBL" id="PZD71450.1"/>
    </source>
</evidence>
<dbReference type="Gene3D" id="3.40.710.10">
    <property type="entry name" value="DD-peptidase/beta-lactamase superfamily"/>
    <property type="match status" value="1"/>
</dbReference>
<keyword evidence="2" id="KW-0378">Hydrolase</keyword>
<organism evidence="2 3">
    <name type="scientific">Acaryochloris thomasi RCC1774</name>
    <dbReference type="NCBI Taxonomy" id="1764569"/>
    <lineage>
        <taxon>Bacteria</taxon>
        <taxon>Bacillati</taxon>
        <taxon>Cyanobacteriota</taxon>
        <taxon>Cyanophyceae</taxon>
        <taxon>Acaryochloridales</taxon>
        <taxon>Acaryochloridaceae</taxon>
        <taxon>Acaryochloris</taxon>
        <taxon>Acaryochloris thomasi</taxon>
    </lineage>
</organism>
<accession>A0A2W1JBJ9</accession>
<keyword evidence="3" id="KW-1185">Reference proteome</keyword>
<name>A0A2W1JBJ9_9CYAN</name>
<dbReference type="Proteomes" id="UP000248857">
    <property type="component" value="Unassembled WGS sequence"/>
</dbReference>
<sequence>MAAAQKGLTPGMYFLNADTGATLDIAGDQAFSAASTIKVPVLLAFFQAIDAGEVNLDDKLVMRPDLIATESGTMQYQPPGTEFSALETAQKMITISDNTATNMLIDLLGGADRLNRQFRGWGLKHTEIRNPLPDLDGTNTISPQDLSNLMLKLSRGELLSIESRDQTLKIMRNTVTKTLLPRGLDSAASIAHKTGDIGSIVGDTGLIEMPNGQRYVATVMVERPHNDPRAQELIRKISRMTYKVFSQKTQPELPQ</sequence>
<dbReference type="InterPro" id="IPR000871">
    <property type="entry name" value="Beta-lactam_class-A"/>
</dbReference>
<protein>
    <submittedName>
        <fullName evidence="2">Beta-lactamase</fullName>
        <ecNumber evidence="2">3.5.2.6</ecNumber>
    </submittedName>
</protein>
<evidence type="ECO:0000259" key="1">
    <source>
        <dbReference type="Pfam" id="PF13354"/>
    </source>
</evidence>
<dbReference type="InterPro" id="IPR012338">
    <property type="entry name" value="Beta-lactam/transpept-like"/>
</dbReference>
<dbReference type="GO" id="GO:0030655">
    <property type="term" value="P:beta-lactam antibiotic catabolic process"/>
    <property type="evidence" value="ECO:0007669"/>
    <property type="project" value="InterPro"/>
</dbReference>
<dbReference type="GO" id="GO:0046677">
    <property type="term" value="P:response to antibiotic"/>
    <property type="evidence" value="ECO:0007669"/>
    <property type="project" value="InterPro"/>
</dbReference>
<reference evidence="2 3" key="1">
    <citation type="journal article" date="2018" name="Sci. Rep.">
        <title>A novel species of the marine cyanobacterium Acaryochloris with a unique pigment content and lifestyle.</title>
        <authorList>
            <person name="Partensky F."/>
            <person name="Six C."/>
            <person name="Ratin M."/>
            <person name="Garczarek L."/>
            <person name="Vaulot D."/>
            <person name="Probert I."/>
            <person name="Calteau A."/>
            <person name="Gourvil P."/>
            <person name="Marie D."/>
            <person name="Grebert T."/>
            <person name="Bouchier C."/>
            <person name="Le Panse S."/>
            <person name="Gachenot M."/>
            <person name="Rodriguez F."/>
            <person name="Garrido J.L."/>
        </authorList>
    </citation>
    <scope>NUCLEOTIDE SEQUENCE [LARGE SCALE GENOMIC DNA]</scope>
    <source>
        <strain evidence="2 3">RCC1774</strain>
    </source>
</reference>
<dbReference type="PROSITE" id="PS00018">
    <property type="entry name" value="EF_HAND_1"/>
    <property type="match status" value="1"/>
</dbReference>
<dbReference type="SUPFAM" id="SSF56601">
    <property type="entry name" value="beta-lactamase/transpeptidase-like"/>
    <property type="match status" value="1"/>
</dbReference>
<dbReference type="PANTHER" id="PTHR35333:SF4">
    <property type="entry name" value="SLR0121 PROTEIN"/>
    <property type="match status" value="1"/>
</dbReference>
<dbReference type="PANTHER" id="PTHR35333">
    <property type="entry name" value="BETA-LACTAMASE"/>
    <property type="match status" value="1"/>
</dbReference>
<gene>
    <name evidence="2" type="primary">blaF</name>
    <name evidence="2" type="ORF">C1752_06361</name>
</gene>
<dbReference type="EMBL" id="PQWO01000017">
    <property type="protein sequence ID" value="PZD71450.1"/>
    <property type="molecule type" value="Genomic_DNA"/>
</dbReference>
<dbReference type="OrthoDB" id="9775096at2"/>
<dbReference type="InterPro" id="IPR045155">
    <property type="entry name" value="Beta-lactam_cat"/>
</dbReference>
<dbReference type="Pfam" id="PF13354">
    <property type="entry name" value="Beta-lactamase2"/>
    <property type="match status" value="1"/>
</dbReference>
<dbReference type="GO" id="GO:0008800">
    <property type="term" value="F:beta-lactamase activity"/>
    <property type="evidence" value="ECO:0007669"/>
    <property type="project" value="UniProtKB-EC"/>
</dbReference>